<keyword evidence="1" id="KW-0560">Oxidoreductase</keyword>
<feature type="compositionally biased region" description="Basic and acidic residues" evidence="2">
    <location>
        <begin position="1"/>
        <end position="14"/>
    </location>
</feature>
<dbReference type="InterPro" id="IPR018655">
    <property type="entry name" value="DUF2086"/>
</dbReference>
<feature type="domain" description="Fe2OG dioxygenase" evidence="3">
    <location>
        <begin position="147"/>
        <end position="260"/>
    </location>
</feature>
<dbReference type="PROSITE" id="PS51471">
    <property type="entry name" value="FE2OG_OXY"/>
    <property type="match status" value="1"/>
</dbReference>
<dbReference type="EMBL" id="JBHMAG010000017">
    <property type="protein sequence ID" value="MFB9754933.1"/>
    <property type="molecule type" value="Genomic_DNA"/>
</dbReference>
<sequence>MTKQTGRETEKAAHNPDNSANLPNTANGVKPSIANLDWALIGQSLDEQGYAKLPGLISKTECAEMIGTYEEEERFRTKIDMARYRFGIGEYKYYNAPLPLLLEQLREGLYPGLAATANRWLEQLGEPASYPAALAEFLDRCHREGQNRPTPLLLKYEAGGFNCLHQDLYGNVYFPFQVVIALNQREEDYTGGEFLLVEQRPRAQSRGHAIALQQGEGLIFPTRHRPVSGTRGYYKTTLRHGVSTVTTGKRYSLGIIFHDAK</sequence>
<comment type="similarity">
    <text evidence="1">Belongs to the iron/ascorbate-dependent oxidoreductase family.</text>
</comment>
<protein>
    <submittedName>
        <fullName evidence="4">2OG-Fe(II) oxygenase</fullName>
    </submittedName>
</protein>
<gene>
    <name evidence="4" type="ORF">ACFFNY_25450</name>
</gene>
<dbReference type="Gene3D" id="2.60.120.620">
    <property type="entry name" value="q2cbj1_9rhob like domain"/>
    <property type="match status" value="1"/>
</dbReference>
<dbReference type="InterPro" id="IPR005123">
    <property type="entry name" value="Oxoglu/Fe-dep_dioxygenase_dom"/>
</dbReference>
<dbReference type="Proteomes" id="UP001589619">
    <property type="component" value="Unassembled WGS sequence"/>
</dbReference>
<keyword evidence="1" id="KW-0479">Metal-binding</keyword>
<evidence type="ECO:0000313" key="4">
    <source>
        <dbReference type="EMBL" id="MFB9754933.1"/>
    </source>
</evidence>
<feature type="compositionally biased region" description="Polar residues" evidence="2">
    <location>
        <begin position="16"/>
        <end position="26"/>
    </location>
</feature>
<reference evidence="4 5" key="1">
    <citation type="submission" date="2024-09" db="EMBL/GenBank/DDBJ databases">
        <authorList>
            <person name="Sun Q."/>
            <person name="Mori K."/>
        </authorList>
    </citation>
    <scope>NUCLEOTIDE SEQUENCE [LARGE SCALE GENOMIC DNA]</scope>
    <source>
        <strain evidence="4 5">JCM 12520</strain>
    </source>
</reference>
<comment type="caution">
    <text evidence="4">The sequence shown here is derived from an EMBL/GenBank/DDBJ whole genome shotgun (WGS) entry which is preliminary data.</text>
</comment>
<keyword evidence="5" id="KW-1185">Reference proteome</keyword>
<dbReference type="Pfam" id="PF09859">
    <property type="entry name" value="Oxygenase-NA"/>
    <property type="match status" value="1"/>
</dbReference>
<accession>A0ABV5W380</accession>
<dbReference type="RefSeq" id="WP_344909124.1">
    <property type="nucleotide sequence ID" value="NZ_BAAAYO010000007.1"/>
</dbReference>
<evidence type="ECO:0000259" key="3">
    <source>
        <dbReference type="PROSITE" id="PS51471"/>
    </source>
</evidence>
<evidence type="ECO:0000256" key="1">
    <source>
        <dbReference type="RuleBase" id="RU003682"/>
    </source>
</evidence>
<keyword evidence="1" id="KW-0408">Iron</keyword>
<feature type="region of interest" description="Disordered" evidence="2">
    <location>
        <begin position="1"/>
        <end position="26"/>
    </location>
</feature>
<organism evidence="4 5">
    <name type="scientific">Paenibacillus hodogayensis</name>
    <dbReference type="NCBI Taxonomy" id="279208"/>
    <lineage>
        <taxon>Bacteria</taxon>
        <taxon>Bacillati</taxon>
        <taxon>Bacillota</taxon>
        <taxon>Bacilli</taxon>
        <taxon>Bacillales</taxon>
        <taxon>Paenibacillaceae</taxon>
        <taxon>Paenibacillus</taxon>
    </lineage>
</organism>
<evidence type="ECO:0000256" key="2">
    <source>
        <dbReference type="SAM" id="MobiDB-lite"/>
    </source>
</evidence>
<proteinExistence type="inferred from homology"/>
<name>A0ABV5W380_9BACL</name>
<evidence type="ECO:0000313" key="5">
    <source>
        <dbReference type="Proteomes" id="UP001589619"/>
    </source>
</evidence>